<evidence type="ECO:0000259" key="2">
    <source>
        <dbReference type="Pfam" id="PF08239"/>
    </source>
</evidence>
<dbReference type="SUPFAM" id="SSF56925">
    <property type="entry name" value="OMPA-like"/>
    <property type="match status" value="1"/>
</dbReference>
<dbReference type="Gene3D" id="2.30.30.40">
    <property type="entry name" value="SH3 Domains"/>
    <property type="match status" value="1"/>
</dbReference>
<reference evidence="3 4" key="1">
    <citation type="submission" date="2018-11" db="EMBL/GenBank/DDBJ databases">
        <title>Genomic Encyclopedia of Type Strains, Phase IV (KMG-IV): sequencing the most valuable type-strain genomes for metagenomic binning, comparative biology and taxonomic classification.</title>
        <authorList>
            <person name="Goeker M."/>
        </authorList>
    </citation>
    <scope>NUCLEOTIDE SEQUENCE [LARGE SCALE GENOMIC DNA]</scope>
    <source>
        <strain evidence="3 4">DSM 100316</strain>
    </source>
</reference>
<dbReference type="InterPro" id="IPR003646">
    <property type="entry name" value="SH3-like_bac-type"/>
</dbReference>
<name>A0A3N2DN23_9GAMM</name>
<dbReference type="RefSeq" id="WP_123712024.1">
    <property type="nucleotide sequence ID" value="NZ_RKHR01000004.1"/>
</dbReference>
<protein>
    <submittedName>
        <fullName evidence="3">SH3 domain-containing protein</fullName>
    </submittedName>
</protein>
<dbReference type="Pfam" id="PF08239">
    <property type="entry name" value="SH3_3"/>
    <property type="match status" value="1"/>
</dbReference>
<dbReference type="EMBL" id="RKHR01000004">
    <property type="protein sequence ID" value="ROS01206.1"/>
    <property type="molecule type" value="Genomic_DNA"/>
</dbReference>
<dbReference type="OrthoDB" id="9148835at2"/>
<evidence type="ECO:0000313" key="4">
    <source>
        <dbReference type="Proteomes" id="UP000275394"/>
    </source>
</evidence>
<keyword evidence="1" id="KW-0732">Signal</keyword>
<dbReference type="AlphaFoldDB" id="A0A3N2DN23"/>
<feature type="signal peptide" evidence="1">
    <location>
        <begin position="1"/>
        <end position="22"/>
    </location>
</feature>
<feature type="chain" id="PRO_5018097952" evidence="1">
    <location>
        <begin position="23"/>
        <end position="263"/>
    </location>
</feature>
<evidence type="ECO:0000256" key="1">
    <source>
        <dbReference type="SAM" id="SignalP"/>
    </source>
</evidence>
<dbReference type="InterPro" id="IPR011250">
    <property type="entry name" value="OMP/PagP_B-barrel"/>
</dbReference>
<dbReference type="Gene3D" id="2.40.160.20">
    <property type="match status" value="1"/>
</dbReference>
<sequence length="263" mass="29529">MMLEKRVLVAALLSVLPVVATAQEVLQDNSLSSSSAESFLLLEVIDAYADVHTGPAEAFPVINVIEQGETVQVLTRRPDWYEVRDAGGRHGWISARELSRTLQSTGEPVDLPTVSYGDYLQNRLRIGFNAGQLSKGKLDAADSFGVVAGYRAMDWLAAEIEWGKLFNADVEGDYYHGSLLLEPFSVWRFSPLLIAGYGEMRLQEQPKLTPLLTDNGRYALYGIGANYYLGRNFLIRAEYRWYSFEDSEAMDLESWKIGFNSFF</sequence>
<proteinExistence type="predicted"/>
<evidence type="ECO:0000313" key="3">
    <source>
        <dbReference type="EMBL" id="ROS01206.1"/>
    </source>
</evidence>
<accession>A0A3N2DN23</accession>
<keyword evidence="4" id="KW-1185">Reference proteome</keyword>
<organism evidence="3 4">
    <name type="scientific">Sinobacterium caligoides</name>
    <dbReference type="NCBI Taxonomy" id="933926"/>
    <lineage>
        <taxon>Bacteria</taxon>
        <taxon>Pseudomonadati</taxon>
        <taxon>Pseudomonadota</taxon>
        <taxon>Gammaproteobacteria</taxon>
        <taxon>Cellvibrionales</taxon>
        <taxon>Spongiibacteraceae</taxon>
        <taxon>Sinobacterium</taxon>
    </lineage>
</organism>
<comment type="caution">
    <text evidence="3">The sequence shown here is derived from an EMBL/GenBank/DDBJ whole genome shotgun (WGS) entry which is preliminary data.</text>
</comment>
<dbReference type="Proteomes" id="UP000275394">
    <property type="component" value="Unassembled WGS sequence"/>
</dbReference>
<gene>
    <name evidence="3" type="ORF">EDC56_1634</name>
</gene>
<feature type="domain" description="SH3b" evidence="2">
    <location>
        <begin position="49"/>
        <end position="99"/>
    </location>
</feature>